<evidence type="ECO:0000313" key="2">
    <source>
        <dbReference type="Proteomes" id="UP000837857"/>
    </source>
</evidence>
<protein>
    <submittedName>
        <fullName evidence="1">Uncharacterized protein</fullName>
    </submittedName>
</protein>
<feature type="non-terminal residue" evidence="1">
    <location>
        <position position="1"/>
    </location>
</feature>
<evidence type="ECO:0000313" key="1">
    <source>
        <dbReference type="EMBL" id="CAH2062475.1"/>
    </source>
</evidence>
<accession>A0ABN8IR68</accession>
<keyword evidence="2" id="KW-1185">Reference proteome</keyword>
<dbReference type="EMBL" id="OW152841">
    <property type="protein sequence ID" value="CAH2062475.1"/>
    <property type="molecule type" value="Genomic_DNA"/>
</dbReference>
<organism evidence="1 2">
    <name type="scientific">Iphiclides podalirius</name>
    <name type="common">scarce swallowtail</name>
    <dbReference type="NCBI Taxonomy" id="110791"/>
    <lineage>
        <taxon>Eukaryota</taxon>
        <taxon>Metazoa</taxon>
        <taxon>Ecdysozoa</taxon>
        <taxon>Arthropoda</taxon>
        <taxon>Hexapoda</taxon>
        <taxon>Insecta</taxon>
        <taxon>Pterygota</taxon>
        <taxon>Neoptera</taxon>
        <taxon>Endopterygota</taxon>
        <taxon>Lepidoptera</taxon>
        <taxon>Glossata</taxon>
        <taxon>Ditrysia</taxon>
        <taxon>Papilionoidea</taxon>
        <taxon>Papilionidae</taxon>
        <taxon>Papilioninae</taxon>
        <taxon>Iphiclides</taxon>
    </lineage>
</organism>
<gene>
    <name evidence="1" type="ORF">IPOD504_LOCUS12014</name>
</gene>
<sequence>MADTCAADARASLRQRRNDTRLLTDANTIEVCYFSISLRAGKWARAASETRKPACSGLHATLNFCPVNGGEKKQHYHTQARIGQPSAGQGEREHCARTCFRRL</sequence>
<reference evidence="1" key="1">
    <citation type="submission" date="2022-03" db="EMBL/GenBank/DDBJ databases">
        <authorList>
            <person name="Martin H S."/>
        </authorList>
    </citation>
    <scope>NUCLEOTIDE SEQUENCE</scope>
</reference>
<name>A0ABN8IR68_9NEOP</name>
<proteinExistence type="predicted"/>
<dbReference type="Proteomes" id="UP000837857">
    <property type="component" value="Chromosome 29"/>
</dbReference>